<evidence type="ECO:0000313" key="4">
    <source>
        <dbReference type="EMBL" id="QKV52217.1"/>
    </source>
</evidence>
<sequence length="443" mass="47232">MYISEQLGQFGSQFHRAEVAPEVLHHAKRAIVDWYAALVPGSVMEPTPLLEQAYADDLGRGKARLALGRMATTRTAALINGTAAHTAEVDDIFKEAIYHPGAPTISAALAVAQQQGASGLELIKAVIVGYEVSTRIGKVLGRAHYQYWHNTGTVGAFGAAAAAAYLLQLDALRFTHALCTVATFAAGLQQAFKMDSMSKPLHSGRAAEAGVAAAEMARQGVTGSLDVFEGGSGLGVAMSNGPEWQAVMDDLGQRFNICAMTFKNHACCGHTFAPIDGALVLQQRHGIDWQDIERVCVETYAPALAVAGNPAPLTAAQARFSIPFVVATALRHGSVRLAAFAPERLQDAELRALMGRVELKVHPELDAQFPGQRAARVTLHTRGGQAHAYLQPTRKGDPDMALTDAELQGKYDELVVPVLGAQKSADIARVLWALEQQAAVDML</sequence>
<dbReference type="SUPFAM" id="SSF103378">
    <property type="entry name" value="2-methylcitrate dehydratase PrpD"/>
    <property type="match status" value="1"/>
</dbReference>
<gene>
    <name evidence="4" type="ORF">HUK68_04480</name>
</gene>
<protein>
    <submittedName>
        <fullName evidence="4">MmgE/PrpD family protein</fullName>
    </submittedName>
</protein>
<feature type="domain" description="MmgE/PrpD N-terminal" evidence="2">
    <location>
        <begin position="5"/>
        <end position="245"/>
    </location>
</feature>
<feature type="domain" description="MmgE/PrpD C-terminal" evidence="3">
    <location>
        <begin position="265"/>
        <end position="433"/>
    </location>
</feature>
<dbReference type="Pfam" id="PF19305">
    <property type="entry name" value="MmgE_PrpD_C"/>
    <property type="match status" value="1"/>
</dbReference>
<keyword evidence="5" id="KW-1185">Reference proteome</keyword>
<dbReference type="RefSeq" id="WP_175503118.1">
    <property type="nucleotide sequence ID" value="NZ_CAURQT010000001.1"/>
</dbReference>
<dbReference type="EMBL" id="CP054840">
    <property type="protein sequence ID" value="QKV52217.1"/>
    <property type="molecule type" value="Genomic_DNA"/>
</dbReference>
<dbReference type="InterPro" id="IPR045337">
    <property type="entry name" value="MmgE_PrpD_C"/>
</dbReference>
<proteinExistence type="inferred from homology"/>
<dbReference type="GO" id="GO:0016829">
    <property type="term" value="F:lyase activity"/>
    <property type="evidence" value="ECO:0007669"/>
    <property type="project" value="InterPro"/>
</dbReference>
<evidence type="ECO:0000313" key="5">
    <source>
        <dbReference type="Proteomes" id="UP000509579"/>
    </source>
</evidence>
<dbReference type="Pfam" id="PF03972">
    <property type="entry name" value="MmgE_PrpD_N"/>
    <property type="match status" value="1"/>
</dbReference>
<dbReference type="InterPro" id="IPR042188">
    <property type="entry name" value="MmgE/PrpD_sf_2"/>
</dbReference>
<accession>A0A6N1WYW6</accession>
<dbReference type="PANTHER" id="PTHR16943:SF8">
    <property type="entry name" value="2-METHYLCITRATE DEHYDRATASE"/>
    <property type="match status" value="1"/>
</dbReference>
<dbReference type="Gene3D" id="3.30.1330.120">
    <property type="entry name" value="2-methylcitrate dehydratase PrpD"/>
    <property type="match status" value="1"/>
</dbReference>
<dbReference type="InterPro" id="IPR045336">
    <property type="entry name" value="MmgE_PrpD_N"/>
</dbReference>
<dbReference type="AlphaFoldDB" id="A0A6N1WYW6"/>
<dbReference type="PANTHER" id="PTHR16943">
    <property type="entry name" value="2-METHYLCITRATE DEHYDRATASE-RELATED"/>
    <property type="match status" value="1"/>
</dbReference>
<evidence type="ECO:0000256" key="1">
    <source>
        <dbReference type="ARBA" id="ARBA00006174"/>
    </source>
</evidence>
<dbReference type="Proteomes" id="UP000509579">
    <property type="component" value="Chromosome"/>
</dbReference>
<dbReference type="InterPro" id="IPR036148">
    <property type="entry name" value="MmgE/PrpD_sf"/>
</dbReference>
<evidence type="ECO:0000259" key="3">
    <source>
        <dbReference type="Pfam" id="PF19305"/>
    </source>
</evidence>
<dbReference type="InterPro" id="IPR042183">
    <property type="entry name" value="MmgE/PrpD_sf_1"/>
</dbReference>
<dbReference type="KEGG" id="aant:HUK68_04480"/>
<reference evidence="4 5" key="1">
    <citation type="submission" date="2020-06" db="EMBL/GenBank/DDBJ databases">
        <title>Acidovorax antarctica sp. nov., isolated from Corinth ice sheet soil, Antarctic Fields Peninsula.</title>
        <authorList>
            <person name="Xu Q."/>
            <person name="Peng F."/>
        </authorList>
    </citation>
    <scope>NUCLEOTIDE SEQUENCE [LARGE SCALE GENOMIC DNA]</scope>
    <source>
        <strain evidence="4 5">16-35-5</strain>
    </source>
</reference>
<name>A0A6N1WYW6_9BURK</name>
<dbReference type="Gene3D" id="1.10.4100.10">
    <property type="entry name" value="2-methylcitrate dehydratase PrpD"/>
    <property type="match status" value="1"/>
</dbReference>
<organism evidence="4 5">
    <name type="scientific">Comamonas antarctica</name>
    <dbReference type="NCBI Taxonomy" id="2743470"/>
    <lineage>
        <taxon>Bacteria</taxon>
        <taxon>Pseudomonadati</taxon>
        <taxon>Pseudomonadota</taxon>
        <taxon>Betaproteobacteria</taxon>
        <taxon>Burkholderiales</taxon>
        <taxon>Comamonadaceae</taxon>
        <taxon>Comamonas</taxon>
    </lineage>
</organism>
<evidence type="ECO:0000259" key="2">
    <source>
        <dbReference type="Pfam" id="PF03972"/>
    </source>
</evidence>
<comment type="similarity">
    <text evidence="1">Belongs to the PrpD family.</text>
</comment>
<dbReference type="InterPro" id="IPR005656">
    <property type="entry name" value="MmgE_PrpD"/>
</dbReference>